<evidence type="ECO:0000256" key="1">
    <source>
        <dbReference type="SAM" id="Coils"/>
    </source>
</evidence>
<name>A0A250F6R2_CAPSP</name>
<protein>
    <submittedName>
        <fullName evidence="3">Cell wall anchor protein</fullName>
    </submittedName>
</protein>
<dbReference type="STRING" id="553177.CAPSP0001_1099"/>
<keyword evidence="2" id="KW-0472">Membrane</keyword>
<keyword evidence="2" id="KW-0812">Transmembrane</keyword>
<feature type="coiled-coil region" evidence="1">
    <location>
        <begin position="56"/>
        <end position="90"/>
    </location>
</feature>
<dbReference type="AlphaFoldDB" id="A0A250F6R2"/>
<reference evidence="3" key="1">
    <citation type="journal article" date="2017" name="Genome Announc.">
        <title>Twelve Complete Reference Genomes of Clinical Isolates in the Capnocytophaga Genus.</title>
        <authorList>
            <person name="Villarma A."/>
            <person name="Gulvik C.A."/>
            <person name="Rowe L.A."/>
            <person name="Sheth M."/>
            <person name="Juieng P."/>
            <person name="Nicholson A.C."/>
            <person name="Loparev V.N."/>
            <person name="McQuiston J.R."/>
        </authorList>
    </citation>
    <scope>NUCLEOTIDE SEQUENCE</scope>
    <source>
        <strain evidence="3">H4486</strain>
        <strain evidence="4">KC1668</strain>
    </source>
</reference>
<dbReference type="EMBL" id="CP022383">
    <property type="protein sequence ID" value="ATA80813.1"/>
    <property type="molecule type" value="Genomic_DNA"/>
</dbReference>
<keyword evidence="5" id="KW-1185">Reference proteome</keyword>
<dbReference type="OrthoDB" id="1367676at2"/>
<evidence type="ECO:0000256" key="2">
    <source>
        <dbReference type="SAM" id="Phobius"/>
    </source>
</evidence>
<dbReference type="KEGG" id="cspu:CGC55_08620"/>
<keyword evidence="1" id="KW-0175">Coiled coil</keyword>
<reference evidence="5 6" key="2">
    <citation type="submission" date="2017-06" db="EMBL/GenBank/DDBJ databases">
        <title>Capnocytophaga spp. assemblies.</title>
        <authorList>
            <person name="Gulvik C.A."/>
        </authorList>
    </citation>
    <scope>NUCLEOTIDE SEQUENCE [LARGE SCALE GENOMIC DNA]</scope>
    <source>
        <strain evidence="6">H4486</strain>
        <strain evidence="5">KC1668</strain>
    </source>
</reference>
<sequence>MKKKMELLKEQFITFVGLLLSGWAGWLFGRPKQRVELQASELDNVDKAIHIYREMIDDLGEKYAKAIADLKEANLRIKELETSIENLLKQLRK</sequence>
<dbReference type="Proteomes" id="UP000217334">
    <property type="component" value="Chromosome"/>
</dbReference>
<evidence type="ECO:0000313" key="5">
    <source>
        <dbReference type="Proteomes" id="UP000217301"/>
    </source>
</evidence>
<dbReference type="Proteomes" id="UP000217301">
    <property type="component" value="Chromosome"/>
</dbReference>
<gene>
    <name evidence="4" type="ORF">CGC55_08620</name>
    <name evidence="3" type="ORF">CGC59_09290</name>
</gene>
<evidence type="ECO:0000313" key="3">
    <source>
        <dbReference type="EMBL" id="ATA80813.1"/>
    </source>
</evidence>
<feature type="transmembrane region" description="Helical" evidence="2">
    <location>
        <begin position="12"/>
        <end position="29"/>
    </location>
</feature>
<evidence type="ECO:0000313" key="4">
    <source>
        <dbReference type="EMBL" id="ATA84564.1"/>
    </source>
</evidence>
<proteinExistence type="predicted"/>
<organism evidence="3 6">
    <name type="scientific">Capnocytophaga sputigena</name>
    <dbReference type="NCBI Taxonomy" id="1019"/>
    <lineage>
        <taxon>Bacteria</taxon>
        <taxon>Pseudomonadati</taxon>
        <taxon>Bacteroidota</taxon>
        <taxon>Flavobacteriia</taxon>
        <taxon>Flavobacteriales</taxon>
        <taxon>Flavobacteriaceae</taxon>
        <taxon>Capnocytophaga</taxon>
    </lineage>
</organism>
<keyword evidence="2" id="KW-1133">Transmembrane helix</keyword>
<evidence type="ECO:0000313" key="6">
    <source>
        <dbReference type="Proteomes" id="UP000217334"/>
    </source>
</evidence>
<accession>A0A250F6R2</accession>
<dbReference type="eggNOG" id="ENOG503379V">
    <property type="taxonomic scope" value="Bacteria"/>
</dbReference>
<dbReference type="EMBL" id="CP022385">
    <property type="protein sequence ID" value="ATA84564.1"/>
    <property type="molecule type" value="Genomic_DNA"/>
</dbReference>